<gene>
    <name evidence="13" type="ORF">AJ79_08332</name>
</gene>
<evidence type="ECO:0000313" key="14">
    <source>
        <dbReference type="Proteomes" id="UP000223968"/>
    </source>
</evidence>
<dbReference type="PRINTS" id="PR00129">
    <property type="entry name" value="CUTINASE"/>
</dbReference>
<evidence type="ECO:0000313" key="13">
    <source>
        <dbReference type="EMBL" id="PGH00061.1"/>
    </source>
</evidence>
<evidence type="ECO:0000256" key="1">
    <source>
        <dbReference type="ARBA" id="ARBA00004613"/>
    </source>
</evidence>
<dbReference type="InterPro" id="IPR011150">
    <property type="entry name" value="Cutinase_monf"/>
</dbReference>
<dbReference type="AlphaFoldDB" id="A0A2B7WU87"/>
<evidence type="ECO:0000256" key="2">
    <source>
        <dbReference type="ARBA" id="ARBA00007534"/>
    </source>
</evidence>
<dbReference type="InterPro" id="IPR000675">
    <property type="entry name" value="Cutinase/axe"/>
</dbReference>
<evidence type="ECO:0000256" key="4">
    <source>
        <dbReference type="ARBA" id="ARBA00022487"/>
    </source>
</evidence>
<evidence type="ECO:0000256" key="11">
    <source>
        <dbReference type="PIRSR" id="PIRSR611150-2"/>
    </source>
</evidence>
<comment type="catalytic activity">
    <reaction evidence="9 12">
        <text>cutin + H2O = cutin monomers.</text>
        <dbReference type="EC" id="3.1.1.74"/>
    </reaction>
</comment>
<evidence type="ECO:0000256" key="7">
    <source>
        <dbReference type="ARBA" id="ARBA00022801"/>
    </source>
</evidence>
<keyword evidence="8 11" id="KW-1015">Disulfide bond</keyword>
<dbReference type="EC" id="3.1.1.74" evidence="3 12"/>
<comment type="subcellular location">
    <subcellularLocation>
        <location evidence="1 12">Secreted</location>
    </subcellularLocation>
</comment>
<feature type="active site" evidence="10">
    <location>
        <position position="191"/>
    </location>
</feature>
<evidence type="ECO:0000256" key="10">
    <source>
        <dbReference type="PIRSR" id="PIRSR611150-1"/>
    </source>
</evidence>
<keyword evidence="5 12" id="KW-0964">Secreted</keyword>
<dbReference type="EMBL" id="PDNB01000192">
    <property type="protein sequence ID" value="PGH00061.1"/>
    <property type="molecule type" value="Genomic_DNA"/>
</dbReference>
<dbReference type="SMART" id="SM01110">
    <property type="entry name" value="Cutinase"/>
    <property type="match status" value="1"/>
</dbReference>
<dbReference type="Pfam" id="PF01083">
    <property type="entry name" value="Cutinase"/>
    <property type="match status" value="1"/>
</dbReference>
<keyword evidence="6 12" id="KW-0732">Signal</keyword>
<dbReference type="SUPFAM" id="SSF53474">
    <property type="entry name" value="alpha/beta-Hydrolases"/>
    <property type="match status" value="1"/>
</dbReference>
<name>A0A2B7WU87_9EURO</name>
<feature type="disulfide bond" evidence="11">
    <location>
        <begin position="239"/>
        <end position="246"/>
    </location>
</feature>
<keyword evidence="4 12" id="KW-0719">Serine esterase</keyword>
<comment type="similarity">
    <text evidence="2 12">Belongs to the cutinase family.</text>
</comment>
<feature type="disulfide bond" evidence="11">
    <location>
        <begin position="108"/>
        <end position="180"/>
    </location>
</feature>
<organism evidence="13 14">
    <name type="scientific">Helicocarpus griseus UAMH5409</name>
    <dbReference type="NCBI Taxonomy" id="1447875"/>
    <lineage>
        <taxon>Eukaryota</taxon>
        <taxon>Fungi</taxon>
        <taxon>Dikarya</taxon>
        <taxon>Ascomycota</taxon>
        <taxon>Pezizomycotina</taxon>
        <taxon>Eurotiomycetes</taxon>
        <taxon>Eurotiomycetidae</taxon>
        <taxon>Onygenales</taxon>
        <taxon>Ajellomycetaceae</taxon>
        <taxon>Helicocarpus</taxon>
    </lineage>
</organism>
<keyword evidence="14" id="KW-1185">Reference proteome</keyword>
<dbReference type="GO" id="GO:0050525">
    <property type="term" value="F:cutinase activity"/>
    <property type="evidence" value="ECO:0007669"/>
    <property type="project" value="UniProtKB-UniRule"/>
</dbReference>
<evidence type="ECO:0000256" key="8">
    <source>
        <dbReference type="ARBA" id="ARBA00023157"/>
    </source>
</evidence>
<dbReference type="GO" id="GO:0005576">
    <property type="term" value="C:extracellular region"/>
    <property type="evidence" value="ECO:0007669"/>
    <property type="project" value="UniProtKB-SubCell"/>
</dbReference>
<evidence type="ECO:0000256" key="3">
    <source>
        <dbReference type="ARBA" id="ARBA00013095"/>
    </source>
</evidence>
<evidence type="ECO:0000256" key="12">
    <source>
        <dbReference type="RuleBase" id="RU361263"/>
    </source>
</evidence>
<dbReference type="Gene3D" id="3.40.50.1820">
    <property type="entry name" value="alpha/beta hydrolase"/>
    <property type="match status" value="1"/>
</dbReference>
<proteinExistence type="inferred from homology"/>
<reference evidence="13 14" key="1">
    <citation type="submission" date="2017-10" db="EMBL/GenBank/DDBJ databases">
        <title>Comparative genomics in systemic dimorphic fungi from Ajellomycetaceae.</title>
        <authorList>
            <person name="Munoz J.F."/>
            <person name="Mcewen J.G."/>
            <person name="Clay O.K."/>
            <person name="Cuomo C.A."/>
        </authorList>
    </citation>
    <scope>NUCLEOTIDE SEQUENCE [LARGE SCALE GENOMIC DNA]</scope>
    <source>
        <strain evidence="13 14">UAMH5409</strain>
    </source>
</reference>
<dbReference type="STRING" id="1447875.A0A2B7WU87"/>
<evidence type="ECO:0000256" key="6">
    <source>
        <dbReference type="ARBA" id="ARBA00022729"/>
    </source>
</evidence>
<protein>
    <recommendedName>
        <fullName evidence="3 12">Cutinase</fullName>
        <ecNumber evidence="3 12">3.1.1.74</ecNumber>
    </recommendedName>
</protein>
<keyword evidence="7 12" id="KW-0378">Hydrolase</keyword>
<dbReference type="OrthoDB" id="3225429at2759"/>
<feature type="active site" evidence="10">
    <location>
        <position position="243"/>
    </location>
</feature>
<accession>A0A2B7WU87</accession>
<feature type="signal peptide" evidence="12">
    <location>
        <begin position="1"/>
        <end position="17"/>
    </location>
</feature>
<evidence type="ECO:0000256" key="5">
    <source>
        <dbReference type="ARBA" id="ARBA00022525"/>
    </source>
</evidence>
<comment type="caution">
    <text evidence="13">The sequence shown here is derived from an EMBL/GenBank/DDBJ whole genome shotgun (WGS) entry which is preliminary data.</text>
</comment>
<feature type="active site" description="Proton donor/acceptor" evidence="10">
    <location>
        <position position="256"/>
    </location>
</feature>
<sequence>MVRIAFVAAVFAAVATAAPASNPHALQRRQTCTGQSCVIADISRSTGRQPSPDAHFEGGTAEGTACIKEHLTILQSQGRIPANDSLEVPEPRRRHLFGGGLGGSEAECKPNTLLYARGTGESGAMGMSVGPRLEDGLSRTQWNVQGVLDGYPADMAGNNCIGLNGGIAMMELIEQTAQECPETKIVVSGYSQGAMVAHNGVAFAKPEAKSQIVGLVVFGDPFNGAPIKEFDSSKIKTFCHEGDGVCSGQFGITFEHLTYAFRDTPAAIEWMEQAVGGS</sequence>
<dbReference type="Proteomes" id="UP000223968">
    <property type="component" value="Unassembled WGS sequence"/>
</dbReference>
<comment type="function">
    <text evidence="12">Catalyzes the hydrolysis of complex carboxylic polyesters found in the cell wall of plants. Degrades cutin, a macromolecule that forms the structure of the plant cuticle.</text>
</comment>
<dbReference type="PANTHER" id="PTHR48250:SF2">
    <property type="entry name" value="CUTINASE"/>
    <property type="match status" value="1"/>
</dbReference>
<dbReference type="PROSITE" id="PS00155">
    <property type="entry name" value="CUTINASE_1"/>
    <property type="match status" value="1"/>
</dbReference>
<dbReference type="InterPro" id="IPR029058">
    <property type="entry name" value="AB_hydrolase_fold"/>
</dbReference>
<feature type="chain" id="PRO_5011830760" description="Cutinase" evidence="12">
    <location>
        <begin position="18"/>
        <end position="278"/>
    </location>
</feature>
<dbReference type="InterPro" id="IPR043580">
    <property type="entry name" value="CUTINASE_1"/>
</dbReference>
<evidence type="ECO:0000256" key="9">
    <source>
        <dbReference type="ARBA" id="ARBA00034045"/>
    </source>
</evidence>
<dbReference type="PANTHER" id="PTHR48250">
    <property type="entry name" value="CUTINASE 2-RELATED"/>
    <property type="match status" value="1"/>
</dbReference>
<dbReference type="GO" id="GO:0016052">
    <property type="term" value="P:carbohydrate catabolic process"/>
    <property type="evidence" value="ECO:0007669"/>
    <property type="project" value="TreeGrafter"/>
</dbReference>